<organism evidence="2 3">
    <name type="scientific">Sorghum bicolor</name>
    <name type="common">Sorghum</name>
    <name type="synonym">Sorghum vulgare</name>
    <dbReference type="NCBI Taxonomy" id="4558"/>
    <lineage>
        <taxon>Eukaryota</taxon>
        <taxon>Viridiplantae</taxon>
        <taxon>Streptophyta</taxon>
        <taxon>Embryophyta</taxon>
        <taxon>Tracheophyta</taxon>
        <taxon>Spermatophyta</taxon>
        <taxon>Magnoliopsida</taxon>
        <taxon>Liliopsida</taxon>
        <taxon>Poales</taxon>
        <taxon>Poaceae</taxon>
        <taxon>PACMAD clade</taxon>
        <taxon>Panicoideae</taxon>
        <taxon>Andropogonodae</taxon>
        <taxon>Andropogoneae</taxon>
        <taxon>Sorghinae</taxon>
        <taxon>Sorghum</taxon>
    </lineage>
</organism>
<accession>A0A1B6Q2F6</accession>
<dbReference type="OMA" id="ESCVHTG"/>
<feature type="signal peptide" evidence="1">
    <location>
        <begin position="1"/>
        <end position="36"/>
    </location>
</feature>
<protein>
    <recommendedName>
        <fullName evidence="4">Knottin scorpion toxin-like domain-containing protein</fullName>
    </recommendedName>
</protein>
<dbReference type="Gramene" id="KXG32118">
    <property type="protein sequence ID" value="KXG32118"/>
    <property type="gene ID" value="SORBI_3003G103100"/>
</dbReference>
<name>A0A1B6Q2F6_SORBI</name>
<dbReference type="EMBL" id="CM000762">
    <property type="protein sequence ID" value="KXG32118.1"/>
    <property type="molecule type" value="Genomic_DNA"/>
</dbReference>
<evidence type="ECO:0008006" key="4">
    <source>
        <dbReference type="Google" id="ProtNLM"/>
    </source>
</evidence>
<keyword evidence="1" id="KW-0732">Signal</keyword>
<reference evidence="2 3" key="1">
    <citation type="journal article" date="2009" name="Nature">
        <title>The Sorghum bicolor genome and the diversification of grasses.</title>
        <authorList>
            <person name="Paterson A.H."/>
            <person name="Bowers J.E."/>
            <person name="Bruggmann R."/>
            <person name="Dubchak I."/>
            <person name="Grimwood J."/>
            <person name="Gundlach H."/>
            <person name="Haberer G."/>
            <person name="Hellsten U."/>
            <person name="Mitros T."/>
            <person name="Poliakov A."/>
            <person name="Schmutz J."/>
            <person name="Spannagl M."/>
            <person name="Tang H."/>
            <person name="Wang X."/>
            <person name="Wicker T."/>
            <person name="Bharti A.K."/>
            <person name="Chapman J."/>
            <person name="Feltus F.A."/>
            <person name="Gowik U."/>
            <person name="Grigoriev I.V."/>
            <person name="Lyons E."/>
            <person name="Maher C.A."/>
            <person name="Martis M."/>
            <person name="Narechania A."/>
            <person name="Otillar R.P."/>
            <person name="Penning B.W."/>
            <person name="Salamov A.A."/>
            <person name="Wang Y."/>
            <person name="Zhang L."/>
            <person name="Carpita N.C."/>
            <person name="Freeling M."/>
            <person name="Gingle A.R."/>
            <person name="Hash C.T."/>
            <person name="Keller B."/>
            <person name="Klein P."/>
            <person name="Kresovich S."/>
            <person name="McCann M.C."/>
            <person name="Ming R."/>
            <person name="Peterson D.G."/>
            <person name="Mehboob-ur-Rahman"/>
            <person name="Ware D."/>
            <person name="Westhoff P."/>
            <person name="Mayer K.F."/>
            <person name="Messing J."/>
            <person name="Rokhsar D.S."/>
        </authorList>
    </citation>
    <scope>NUCLEOTIDE SEQUENCE [LARGE SCALE GENOMIC DNA]</scope>
    <source>
        <strain evidence="3">cv. BTx623</strain>
    </source>
</reference>
<gene>
    <name evidence="2" type="ORF">SORBI_3003G103100</name>
</gene>
<evidence type="ECO:0000313" key="3">
    <source>
        <dbReference type="Proteomes" id="UP000000768"/>
    </source>
</evidence>
<sequence>MMKIGSTKRQQTFCPMFPLMLTILLISSQENLGTNAQVESCVHTGLYCMGTCLVRGACNRCCKESGCTHGKCSILVGCKCYKS</sequence>
<dbReference type="AlphaFoldDB" id="A0A1B6Q2F6"/>
<reference evidence="3" key="2">
    <citation type="journal article" date="2018" name="Plant J.">
        <title>The Sorghum bicolor reference genome: improved assembly, gene annotations, a transcriptome atlas, and signatures of genome organization.</title>
        <authorList>
            <person name="McCormick R.F."/>
            <person name="Truong S.K."/>
            <person name="Sreedasyam A."/>
            <person name="Jenkins J."/>
            <person name="Shu S."/>
            <person name="Sims D."/>
            <person name="Kennedy M."/>
            <person name="Amirebrahimi M."/>
            <person name="Weers B.D."/>
            <person name="McKinley B."/>
            <person name="Mattison A."/>
            <person name="Morishige D.T."/>
            <person name="Grimwood J."/>
            <person name="Schmutz J."/>
            <person name="Mullet J.E."/>
        </authorList>
    </citation>
    <scope>NUCLEOTIDE SEQUENCE [LARGE SCALE GENOMIC DNA]</scope>
    <source>
        <strain evidence="3">cv. BTx623</strain>
    </source>
</reference>
<dbReference type="Proteomes" id="UP000000768">
    <property type="component" value="Chromosome 3"/>
</dbReference>
<keyword evidence="3" id="KW-1185">Reference proteome</keyword>
<dbReference type="InParanoid" id="A0A1B6Q2F6"/>
<evidence type="ECO:0000313" key="2">
    <source>
        <dbReference type="EMBL" id="KXG32118.1"/>
    </source>
</evidence>
<proteinExistence type="predicted"/>
<feature type="chain" id="PRO_5008589274" description="Knottin scorpion toxin-like domain-containing protein" evidence="1">
    <location>
        <begin position="37"/>
        <end position="83"/>
    </location>
</feature>
<evidence type="ECO:0000256" key="1">
    <source>
        <dbReference type="SAM" id="SignalP"/>
    </source>
</evidence>